<dbReference type="CDD" id="cd04301">
    <property type="entry name" value="NAT_SF"/>
    <property type="match status" value="1"/>
</dbReference>
<evidence type="ECO:0000313" key="6">
    <source>
        <dbReference type="EMBL" id="KAF1301111.1"/>
    </source>
</evidence>
<dbReference type="PANTHER" id="PTHR43420:SF44">
    <property type="entry name" value="ACETYLTRANSFERASE YPEA"/>
    <property type="match status" value="1"/>
</dbReference>
<keyword evidence="4" id="KW-0012">Acyltransferase</keyword>
<comment type="caution">
    <text evidence="6">The sequence shown here is derived from an EMBL/GenBank/DDBJ whole genome shotgun (WGS) entry which is preliminary data.</text>
</comment>
<dbReference type="RefSeq" id="WP_161903431.1">
    <property type="nucleotide sequence ID" value="NZ_MAEL01000062.1"/>
</dbReference>
<dbReference type="EMBL" id="MAEL01000062">
    <property type="protein sequence ID" value="KAF1301111.1"/>
    <property type="molecule type" value="Genomic_DNA"/>
</dbReference>
<dbReference type="PANTHER" id="PTHR43420">
    <property type="entry name" value="ACETYLTRANSFERASE"/>
    <property type="match status" value="1"/>
</dbReference>
<dbReference type="InterPro" id="IPR050680">
    <property type="entry name" value="YpeA/RimI_acetyltransf"/>
</dbReference>
<dbReference type="Gene3D" id="3.40.630.30">
    <property type="match status" value="1"/>
</dbReference>
<dbReference type="PROSITE" id="PS51186">
    <property type="entry name" value="GNAT"/>
    <property type="match status" value="1"/>
</dbReference>
<protein>
    <submittedName>
        <fullName evidence="6">Ribosomal-protein-alanine N-acetyltransferase</fullName>
    </submittedName>
</protein>
<accession>A0ABQ6YVR1</accession>
<proteinExistence type="inferred from homology"/>
<organism evidence="6 7">
    <name type="scientific">Candidatus Enterococcus willemsii</name>
    <dbReference type="NCBI Taxonomy" id="1857215"/>
    <lineage>
        <taxon>Bacteria</taxon>
        <taxon>Bacillati</taxon>
        <taxon>Bacillota</taxon>
        <taxon>Bacilli</taxon>
        <taxon>Lactobacillales</taxon>
        <taxon>Enterococcaceae</taxon>
        <taxon>Enterococcus</taxon>
    </lineage>
</organism>
<name>A0ABQ6YVR1_9ENTE</name>
<evidence type="ECO:0000256" key="2">
    <source>
        <dbReference type="ARBA" id="ARBA00022490"/>
    </source>
</evidence>
<gene>
    <name evidence="6" type="ORF">BAU17_09825</name>
</gene>
<dbReference type="InterPro" id="IPR016181">
    <property type="entry name" value="Acyl_CoA_acyltransferase"/>
</dbReference>
<evidence type="ECO:0000256" key="4">
    <source>
        <dbReference type="ARBA" id="ARBA00023315"/>
    </source>
</evidence>
<keyword evidence="2" id="KW-0963">Cytoplasm</keyword>
<keyword evidence="7" id="KW-1185">Reference proteome</keyword>
<keyword evidence="3" id="KW-0808">Transferase</keyword>
<dbReference type="NCBIfam" id="TIGR01575">
    <property type="entry name" value="rimI"/>
    <property type="match status" value="1"/>
</dbReference>
<evidence type="ECO:0000256" key="1">
    <source>
        <dbReference type="ARBA" id="ARBA00005395"/>
    </source>
</evidence>
<evidence type="ECO:0000256" key="3">
    <source>
        <dbReference type="ARBA" id="ARBA00022679"/>
    </source>
</evidence>
<evidence type="ECO:0000313" key="7">
    <source>
        <dbReference type="Proteomes" id="UP000782705"/>
    </source>
</evidence>
<dbReference type="SUPFAM" id="SSF55729">
    <property type="entry name" value="Acyl-CoA N-acyltransferases (Nat)"/>
    <property type="match status" value="1"/>
</dbReference>
<dbReference type="InterPro" id="IPR000182">
    <property type="entry name" value="GNAT_dom"/>
</dbReference>
<reference evidence="6 7" key="1">
    <citation type="submission" date="2016-06" db="EMBL/GenBank/DDBJ databases">
        <title>Four novel species of enterococci isolated from chicken manure.</title>
        <authorList>
            <person name="Van Tyne D."/>
        </authorList>
    </citation>
    <scope>NUCLEOTIDE SEQUENCE [LARGE SCALE GENOMIC DNA]</scope>
    <source>
        <strain evidence="6 7">CU12B</strain>
    </source>
</reference>
<dbReference type="InterPro" id="IPR006464">
    <property type="entry name" value="AcTrfase_RimI/Ard1"/>
</dbReference>
<sequence>MLKRFKTWLPFYKNNKNNYTDRVVKVAESVYLLRQMTVGDIKDLIQLEREVYEGEIPWTKSAFLSELYSKYSHQYICLLSEGEIIGFVGIRVTLEDGHLTNIAIHPDYQGQGLGTLLIQEVEKFAKKQKCQTMSLEVRISNRDAQRLYRQLGFESRRIMPKYYNEGNEDAVDMVKHLK</sequence>
<comment type="similarity">
    <text evidence="1">Belongs to the acetyltransferase family. RimI subfamily.</text>
</comment>
<feature type="domain" description="N-acetyltransferase" evidence="5">
    <location>
        <begin position="31"/>
        <end position="178"/>
    </location>
</feature>
<dbReference type="Proteomes" id="UP000782705">
    <property type="component" value="Unassembled WGS sequence"/>
</dbReference>
<evidence type="ECO:0000259" key="5">
    <source>
        <dbReference type="PROSITE" id="PS51186"/>
    </source>
</evidence>
<dbReference type="Pfam" id="PF00583">
    <property type="entry name" value="Acetyltransf_1"/>
    <property type="match status" value="1"/>
</dbReference>